<evidence type="ECO:0000313" key="2">
    <source>
        <dbReference type="EMBL" id="EDM24757.1"/>
    </source>
</evidence>
<sequence>MVRSVIFVALTLILSPLKADNLISDPKFKKVEENWYLRKSKEYKAIKESYKKGVFSFYTPSSSSKTYLALYHQVELEEGASYMFKTEVKADGSGAITYTYGTYGDIFGAKKSNKKGKGGSKESDKGQNLGLMAITSETSSEWKEHICYFTVKAKKSSLNTYMKVLLGEYQGDYAMRNPQLVKVDVVPSGVKKHRGSIEVK</sequence>
<proteinExistence type="predicted"/>
<comment type="caution">
    <text evidence="2">The sequence shown here is derived from an EMBL/GenBank/DDBJ whole genome shotgun (WGS) entry which is preliminary data.</text>
</comment>
<name>A6DUD3_9BACT</name>
<accession>A6DUD3</accession>
<evidence type="ECO:0000313" key="3">
    <source>
        <dbReference type="Proteomes" id="UP000004947"/>
    </source>
</evidence>
<feature type="signal peptide" evidence="1">
    <location>
        <begin position="1"/>
        <end position="19"/>
    </location>
</feature>
<keyword evidence="3" id="KW-1185">Reference proteome</keyword>
<dbReference type="RefSeq" id="WP_007281416.1">
    <property type="nucleotide sequence ID" value="NZ_ABCK01000053.1"/>
</dbReference>
<dbReference type="EMBL" id="ABCK01000053">
    <property type="protein sequence ID" value="EDM24757.1"/>
    <property type="molecule type" value="Genomic_DNA"/>
</dbReference>
<reference evidence="2 3" key="1">
    <citation type="journal article" date="2010" name="J. Bacteriol.">
        <title>Genome sequence of Lentisphaera araneosa HTCC2155T, the type species of the order Lentisphaerales in the phylum Lentisphaerae.</title>
        <authorList>
            <person name="Thrash J.C."/>
            <person name="Cho J.C."/>
            <person name="Vergin K.L."/>
            <person name="Morris R.M."/>
            <person name="Giovannoni S.J."/>
        </authorList>
    </citation>
    <scope>NUCLEOTIDE SEQUENCE [LARGE SCALE GENOMIC DNA]</scope>
    <source>
        <strain evidence="2 3">HTCC2155</strain>
    </source>
</reference>
<dbReference type="Proteomes" id="UP000004947">
    <property type="component" value="Unassembled WGS sequence"/>
</dbReference>
<organism evidence="2 3">
    <name type="scientific">Lentisphaera araneosa HTCC2155</name>
    <dbReference type="NCBI Taxonomy" id="313628"/>
    <lineage>
        <taxon>Bacteria</taxon>
        <taxon>Pseudomonadati</taxon>
        <taxon>Lentisphaerota</taxon>
        <taxon>Lentisphaeria</taxon>
        <taxon>Lentisphaerales</taxon>
        <taxon>Lentisphaeraceae</taxon>
        <taxon>Lentisphaera</taxon>
    </lineage>
</organism>
<dbReference type="AlphaFoldDB" id="A6DUD3"/>
<dbReference type="Gene3D" id="2.60.120.260">
    <property type="entry name" value="Galactose-binding domain-like"/>
    <property type="match status" value="1"/>
</dbReference>
<dbReference type="STRING" id="313628.LNTAR_02699"/>
<feature type="chain" id="PRO_5002692567" evidence="1">
    <location>
        <begin position="20"/>
        <end position="200"/>
    </location>
</feature>
<evidence type="ECO:0000256" key="1">
    <source>
        <dbReference type="SAM" id="SignalP"/>
    </source>
</evidence>
<gene>
    <name evidence="2" type="ORF">LNTAR_02699</name>
</gene>
<protein>
    <submittedName>
        <fullName evidence="2">Uncharacterized protein</fullName>
    </submittedName>
</protein>
<keyword evidence="1" id="KW-0732">Signal</keyword>
<dbReference type="OrthoDB" id="1032269at2"/>